<dbReference type="PANTHER" id="PTHR33221:SF5">
    <property type="entry name" value="HTH-TYPE TRANSCRIPTIONAL REGULATOR ISCR"/>
    <property type="match status" value="1"/>
</dbReference>
<evidence type="ECO:0000313" key="2">
    <source>
        <dbReference type="EMBL" id="OIR09338.1"/>
    </source>
</evidence>
<keyword evidence="1" id="KW-0238">DNA-binding</keyword>
<dbReference type="InterPro" id="IPR036390">
    <property type="entry name" value="WH_DNA-bd_sf"/>
</dbReference>
<dbReference type="InterPro" id="IPR030489">
    <property type="entry name" value="TR_Rrf2-type_CS"/>
</dbReference>
<dbReference type="NCBIfam" id="TIGR00738">
    <property type="entry name" value="rrf2_super"/>
    <property type="match status" value="1"/>
</dbReference>
<gene>
    <name evidence="2" type="primary">cymR_2</name>
    <name evidence="2" type="ORF">GALL_85710</name>
</gene>
<proteinExistence type="predicted"/>
<reference evidence="2" key="1">
    <citation type="submission" date="2016-10" db="EMBL/GenBank/DDBJ databases">
        <title>Sequence of Gallionella enrichment culture.</title>
        <authorList>
            <person name="Poehlein A."/>
            <person name="Muehling M."/>
            <person name="Daniel R."/>
        </authorList>
    </citation>
    <scope>NUCLEOTIDE SEQUENCE</scope>
</reference>
<sequence length="137" mass="15204">MKLSVKVNYACRVLAQIARLHGTGELAHVETLAQAEAVPANYLAQILSELRDGGLITSRRGKQGGYALARPPEQITLLEIVKLIEGELLDYTEENRGQSSRRMSQVWTDVRAALEAKLKTFTLDKLSAGTPDEMYYI</sequence>
<dbReference type="InterPro" id="IPR036388">
    <property type="entry name" value="WH-like_DNA-bd_sf"/>
</dbReference>
<dbReference type="AlphaFoldDB" id="A0A1J5SLJ7"/>
<dbReference type="EMBL" id="MLJW01000027">
    <property type="protein sequence ID" value="OIR09338.1"/>
    <property type="molecule type" value="Genomic_DNA"/>
</dbReference>
<evidence type="ECO:0000256" key="1">
    <source>
        <dbReference type="ARBA" id="ARBA00023125"/>
    </source>
</evidence>
<dbReference type="PROSITE" id="PS51197">
    <property type="entry name" value="HTH_RRF2_2"/>
    <property type="match status" value="1"/>
</dbReference>
<dbReference type="GO" id="GO:0005829">
    <property type="term" value="C:cytosol"/>
    <property type="evidence" value="ECO:0007669"/>
    <property type="project" value="TreeGrafter"/>
</dbReference>
<accession>A0A1J5SLJ7</accession>
<dbReference type="GO" id="GO:0003677">
    <property type="term" value="F:DNA binding"/>
    <property type="evidence" value="ECO:0007669"/>
    <property type="project" value="UniProtKB-KW"/>
</dbReference>
<comment type="caution">
    <text evidence="2">The sequence shown here is derived from an EMBL/GenBank/DDBJ whole genome shotgun (WGS) entry which is preliminary data.</text>
</comment>
<dbReference type="Gene3D" id="1.10.10.10">
    <property type="entry name" value="Winged helix-like DNA-binding domain superfamily/Winged helix DNA-binding domain"/>
    <property type="match status" value="1"/>
</dbReference>
<dbReference type="Pfam" id="PF02082">
    <property type="entry name" value="Rrf2"/>
    <property type="match status" value="1"/>
</dbReference>
<dbReference type="InterPro" id="IPR000944">
    <property type="entry name" value="Tscrpt_reg_Rrf2"/>
</dbReference>
<dbReference type="GO" id="GO:0003700">
    <property type="term" value="F:DNA-binding transcription factor activity"/>
    <property type="evidence" value="ECO:0007669"/>
    <property type="project" value="TreeGrafter"/>
</dbReference>
<name>A0A1J5SLJ7_9ZZZZ</name>
<dbReference type="PANTHER" id="PTHR33221">
    <property type="entry name" value="WINGED HELIX-TURN-HELIX TRANSCRIPTIONAL REGULATOR, RRF2 FAMILY"/>
    <property type="match status" value="1"/>
</dbReference>
<organism evidence="2">
    <name type="scientific">mine drainage metagenome</name>
    <dbReference type="NCBI Taxonomy" id="410659"/>
    <lineage>
        <taxon>unclassified sequences</taxon>
        <taxon>metagenomes</taxon>
        <taxon>ecological metagenomes</taxon>
    </lineage>
</organism>
<dbReference type="SUPFAM" id="SSF46785">
    <property type="entry name" value="Winged helix' DNA-binding domain"/>
    <property type="match status" value="1"/>
</dbReference>
<protein>
    <submittedName>
        <fullName evidence="2">HTH-type transcriptional regulator CymR</fullName>
    </submittedName>
</protein>
<dbReference type="PROSITE" id="PS01332">
    <property type="entry name" value="HTH_RRF2_1"/>
    <property type="match status" value="1"/>
</dbReference>